<proteinExistence type="predicted"/>
<reference evidence="2" key="1">
    <citation type="submission" date="2019-05" db="EMBL/GenBank/DDBJ databases">
        <title>Annotation for the trematode Fasciolopsis buski.</title>
        <authorList>
            <person name="Choi Y.-J."/>
        </authorList>
    </citation>
    <scope>NUCLEOTIDE SEQUENCE</scope>
    <source>
        <strain evidence="2">HT</strain>
        <tissue evidence="2">Whole worm</tissue>
    </source>
</reference>
<keyword evidence="2" id="KW-0418">Kinase</keyword>
<sequence length="85" mass="8815">NAVPAPSGAHPPCVSLRETNENQTLGGTPNLVNSPSSAAPHGCSYQSLMLGSSRVSESQDYLTHRGLTSTNANHVHSTTNNSSGR</sequence>
<name>A0A8E0RSM3_9TREM</name>
<evidence type="ECO:0000256" key="1">
    <source>
        <dbReference type="SAM" id="MobiDB-lite"/>
    </source>
</evidence>
<dbReference type="EMBL" id="LUCM01006952">
    <property type="protein sequence ID" value="KAA0190545.1"/>
    <property type="molecule type" value="Genomic_DNA"/>
</dbReference>
<dbReference type="AlphaFoldDB" id="A0A8E0RSM3"/>
<accession>A0A8E0RSM3</accession>
<evidence type="ECO:0000313" key="3">
    <source>
        <dbReference type="Proteomes" id="UP000728185"/>
    </source>
</evidence>
<dbReference type="OrthoDB" id="10466736at2759"/>
<dbReference type="Proteomes" id="UP000728185">
    <property type="component" value="Unassembled WGS sequence"/>
</dbReference>
<keyword evidence="3" id="KW-1185">Reference proteome</keyword>
<organism evidence="2 3">
    <name type="scientific">Fasciolopsis buskii</name>
    <dbReference type="NCBI Taxonomy" id="27845"/>
    <lineage>
        <taxon>Eukaryota</taxon>
        <taxon>Metazoa</taxon>
        <taxon>Spiralia</taxon>
        <taxon>Lophotrochozoa</taxon>
        <taxon>Platyhelminthes</taxon>
        <taxon>Trematoda</taxon>
        <taxon>Digenea</taxon>
        <taxon>Plagiorchiida</taxon>
        <taxon>Echinostomata</taxon>
        <taxon>Echinostomatoidea</taxon>
        <taxon>Fasciolidae</taxon>
        <taxon>Fasciolopsis</taxon>
    </lineage>
</organism>
<evidence type="ECO:0000313" key="2">
    <source>
        <dbReference type="EMBL" id="KAA0190545.1"/>
    </source>
</evidence>
<dbReference type="GO" id="GO:0016301">
    <property type="term" value="F:kinase activity"/>
    <property type="evidence" value="ECO:0007669"/>
    <property type="project" value="UniProtKB-KW"/>
</dbReference>
<feature type="region of interest" description="Disordered" evidence="1">
    <location>
        <begin position="54"/>
        <end position="85"/>
    </location>
</feature>
<feature type="region of interest" description="Disordered" evidence="1">
    <location>
        <begin position="1"/>
        <end position="39"/>
    </location>
</feature>
<keyword evidence="2" id="KW-0808">Transferase</keyword>
<protein>
    <submittedName>
        <fullName evidence="2">Mitogen-activated protein kinase kinase kinase 12</fullName>
    </submittedName>
</protein>
<feature type="non-terminal residue" evidence="2">
    <location>
        <position position="1"/>
    </location>
</feature>
<comment type="caution">
    <text evidence="2">The sequence shown here is derived from an EMBL/GenBank/DDBJ whole genome shotgun (WGS) entry which is preliminary data.</text>
</comment>
<feature type="compositionally biased region" description="Polar residues" evidence="1">
    <location>
        <begin position="21"/>
        <end position="37"/>
    </location>
</feature>
<gene>
    <name evidence="2" type="ORF">FBUS_08879</name>
</gene>